<comment type="caution">
    <text evidence="1">The sequence shown here is derived from an EMBL/GenBank/DDBJ whole genome shotgun (WGS) entry which is preliminary data.</text>
</comment>
<organism evidence="1 2">
    <name type="scientific">Bradyrhizobium japonicum</name>
    <dbReference type="NCBI Taxonomy" id="375"/>
    <lineage>
        <taxon>Bacteria</taxon>
        <taxon>Pseudomonadati</taxon>
        <taxon>Pseudomonadota</taxon>
        <taxon>Alphaproteobacteria</taxon>
        <taxon>Hyphomicrobiales</taxon>
        <taxon>Nitrobacteraceae</taxon>
        <taxon>Bradyrhizobium</taxon>
    </lineage>
</organism>
<dbReference type="EMBL" id="NAFL01000173">
    <property type="protein sequence ID" value="OSJ36796.1"/>
    <property type="molecule type" value="Genomic_DNA"/>
</dbReference>
<proteinExistence type="predicted"/>
<evidence type="ECO:0000313" key="2">
    <source>
        <dbReference type="Proteomes" id="UP000193335"/>
    </source>
</evidence>
<dbReference type="Proteomes" id="UP000193335">
    <property type="component" value="Unassembled WGS sequence"/>
</dbReference>
<gene>
    <name evidence="1" type="ORF">BSZ19_02555</name>
</gene>
<name>A0A1Y2JZX1_BRAJP</name>
<sequence length="71" mass="7858">MVPPTLVPVVPWVLEEFAKVRFASDELLLCASANGELPNSTLMITAKYFILLVLPGEADFMLPKRSPQVRS</sequence>
<accession>A0A1Y2JZX1</accession>
<evidence type="ECO:0000313" key="1">
    <source>
        <dbReference type="EMBL" id="OSJ36796.1"/>
    </source>
</evidence>
<reference evidence="1 2" key="1">
    <citation type="submission" date="2017-03" db="EMBL/GenBank/DDBJ databases">
        <title>Whole genome sequences of fourteen strains of Bradyrhizobium canariense and one strain of Bradyrhizobium japonicum isolated from Lupinus (Papilionoideae: Genisteae) species in Algeria.</title>
        <authorList>
            <person name="Crovadore J."/>
            <person name="Chekireb D."/>
            <person name="Brachmann A."/>
            <person name="Chablais R."/>
            <person name="Cochard B."/>
            <person name="Lefort F."/>
        </authorList>
    </citation>
    <scope>NUCLEOTIDE SEQUENCE [LARGE SCALE GENOMIC DNA]</scope>
    <source>
        <strain evidence="1 2">UBMA197</strain>
    </source>
</reference>
<dbReference type="AlphaFoldDB" id="A0A1Y2JZX1"/>
<protein>
    <submittedName>
        <fullName evidence="1">Uncharacterized protein</fullName>
    </submittedName>
</protein>